<dbReference type="InterPro" id="IPR008914">
    <property type="entry name" value="PEBP"/>
</dbReference>
<dbReference type="InterPro" id="IPR036610">
    <property type="entry name" value="PEBP-like_sf"/>
</dbReference>
<dbReference type="PANTHER" id="PTHR30289:SF1">
    <property type="entry name" value="PEBP (PHOSPHATIDYLETHANOLAMINE-BINDING PROTEIN) FAMILY PROTEIN"/>
    <property type="match status" value="1"/>
</dbReference>
<sequence length="150" mass="16142">MKITSPVFEHGGFIPAKYTCDGADISVPLTFEDVPAEARSLALIMDDPDAPMGIFVHWVIYDMPASLPGLPEGVPNEPNLAEGIRQGINSFGNIGYGGPCPPDGAHRYMFKLYALDTLLKADAGLSKHDLLARMNGHVLAGAELMGIYER</sequence>
<evidence type="ECO:0000313" key="2">
    <source>
        <dbReference type="Proteomes" id="UP001321445"/>
    </source>
</evidence>
<evidence type="ECO:0000313" key="1">
    <source>
        <dbReference type="EMBL" id="BDY11941.1"/>
    </source>
</evidence>
<reference evidence="1 2" key="1">
    <citation type="submission" date="2023-03" db="EMBL/GenBank/DDBJ databases">
        <title>Description of Hydrogenimonas sp. ISO32.</title>
        <authorList>
            <person name="Mino S."/>
            <person name="Fukazawa S."/>
            <person name="Sawabe T."/>
        </authorList>
    </citation>
    <scope>NUCLEOTIDE SEQUENCE [LARGE SCALE GENOMIC DNA]</scope>
    <source>
        <strain evidence="1 2">ISO32</strain>
    </source>
</reference>
<dbReference type="RefSeq" id="WP_286337154.1">
    <property type="nucleotide sequence ID" value="NZ_AP027370.1"/>
</dbReference>
<dbReference type="Gene3D" id="3.90.280.10">
    <property type="entry name" value="PEBP-like"/>
    <property type="match status" value="1"/>
</dbReference>
<protein>
    <recommendedName>
        <fullName evidence="3">YbhB/YbcL family Raf kinase inhibitor-like protein</fullName>
    </recommendedName>
</protein>
<dbReference type="EMBL" id="AP027370">
    <property type="protein sequence ID" value="BDY11941.1"/>
    <property type="molecule type" value="Genomic_DNA"/>
</dbReference>
<organism evidence="1 2">
    <name type="scientific">Hydrogenimonas cancrithermarum</name>
    <dbReference type="NCBI Taxonomy" id="2993563"/>
    <lineage>
        <taxon>Bacteria</taxon>
        <taxon>Pseudomonadati</taxon>
        <taxon>Campylobacterota</taxon>
        <taxon>Epsilonproteobacteria</taxon>
        <taxon>Campylobacterales</taxon>
        <taxon>Hydrogenimonadaceae</taxon>
        <taxon>Hydrogenimonas</taxon>
    </lineage>
</organism>
<dbReference type="Proteomes" id="UP001321445">
    <property type="component" value="Chromosome"/>
</dbReference>
<name>A0ABM8FI68_9BACT</name>
<dbReference type="InterPro" id="IPR005247">
    <property type="entry name" value="YbhB_YbcL/LppC-like"/>
</dbReference>
<evidence type="ECO:0008006" key="3">
    <source>
        <dbReference type="Google" id="ProtNLM"/>
    </source>
</evidence>
<gene>
    <name evidence="1" type="ORF">HCR_02530</name>
</gene>
<dbReference type="PANTHER" id="PTHR30289">
    <property type="entry name" value="UNCHARACTERIZED PROTEIN YBCL-RELATED"/>
    <property type="match status" value="1"/>
</dbReference>
<dbReference type="CDD" id="cd00865">
    <property type="entry name" value="PEBP_bact_arch"/>
    <property type="match status" value="1"/>
</dbReference>
<accession>A0ABM8FI68</accession>
<dbReference type="Pfam" id="PF01161">
    <property type="entry name" value="PBP"/>
    <property type="match status" value="1"/>
</dbReference>
<dbReference type="SUPFAM" id="SSF49777">
    <property type="entry name" value="PEBP-like"/>
    <property type="match status" value="1"/>
</dbReference>
<keyword evidence="2" id="KW-1185">Reference proteome</keyword>
<proteinExistence type="predicted"/>
<dbReference type="NCBIfam" id="TIGR00481">
    <property type="entry name" value="YbhB/YbcL family Raf kinase inhibitor-like protein"/>
    <property type="match status" value="1"/>
</dbReference>